<name>K3WGJ1_GLOUD</name>
<evidence type="ECO:0000313" key="12">
    <source>
        <dbReference type="EnsemblProtists" id="PYU1_T004082"/>
    </source>
</evidence>
<evidence type="ECO:0000313" key="13">
    <source>
        <dbReference type="Proteomes" id="UP000019132"/>
    </source>
</evidence>
<dbReference type="AlphaFoldDB" id="K3WGJ1"/>
<dbReference type="PANTHER" id="PTHR10927">
    <property type="entry name" value="RIBOSOME MATURATION PROTEIN SBDS"/>
    <property type="match status" value="1"/>
</dbReference>
<sequence length="363" mass="40556">MSNARIGQPVGKVLMTNVAVVRLKKNGKRFEIACYKNKVFNWRNGVETDIDEVLQITRVYENVSKGKFAKKHDWVQAFGVQDDEEVCRIILEQGELQVSEGERKAQVENLYRDIATIVADKCVNPNSNRPYPFSVIERLMKEIHYAVVPNRTAKQQALEVIKKLQGHIPIARAKMKIQVTVPLAGAKQIKPALLKEGAEILEEKWSEPTRMVLLINPGSYRVVDALVEEHSAGAGSLEVIELNNHKEGEDNIDDEISQKTDRLVLSDKRSVAPATLPVPTAQPQGAAASGAVQAADGEKKSRQCSTCGGDFGADMQRYREHFRSEWHRYNLKMKAKKMDVVSEDAFNALDPEDVKATFASMTT</sequence>
<reference evidence="13" key="1">
    <citation type="journal article" date="2010" name="Genome Biol.">
        <title>Genome sequence of the necrotrophic plant pathogen Pythium ultimum reveals original pathogenicity mechanisms and effector repertoire.</title>
        <authorList>
            <person name="Levesque C.A."/>
            <person name="Brouwer H."/>
            <person name="Cano L."/>
            <person name="Hamilton J.P."/>
            <person name="Holt C."/>
            <person name="Huitema E."/>
            <person name="Raffaele S."/>
            <person name="Robideau G.P."/>
            <person name="Thines M."/>
            <person name="Win J."/>
            <person name="Zerillo M.M."/>
            <person name="Beakes G.W."/>
            <person name="Boore J.L."/>
            <person name="Busam D."/>
            <person name="Dumas B."/>
            <person name="Ferriera S."/>
            <person name="Fuerstenberg S.I."/>
            <person name="Gachon C.M."/>
            <person name="Gaulin E."/>
            <person name="Govers F."/>
            <person name="Grenville-Briggs L."/>
            <person name="Horner N."/>
            <person name="Hostetler J."/>
            <person name="Jiang R.H."/>
            <person name="Johnson J."/>
            <person name="Krajaejun T."/>
            <person name="Lin H."/>
            <person name="Meijer H.J."/>
            <person name="Moore B."/>
            <person name="Morris P."/>
            <person name="Phuntmart V."/>
            <person name="Puiu D."/>
            <person name="Shetty J."/>
            <person name="Stajich J.E."/>
            <person name="Tripathy S."/>
            <person name="Wawra S."/>
            <person name="van West P."/>
            <person name="Whitty B.R."/>
            <person name="Coutinho P.M."/>
            <person name="Henrissat B."/>
            <person name="Martin F."/>
            <person name="Thomas P.D."/>
            <person name="Tyler B.M."/>
            <person name="De Vries R.P."/>
            <person name="Kamoun S."/>
            <person name="Yandell M."/>
            <person name="Tisserat N."/>
            <person name="Buell C.R."/>
        </authorList>
    </citation>
    <scope>NUCLEOTIDE SEQUENCE</scope>
    <source>
        <strain evidence="13">DAOM:BR144</strain>
    </source>
</reference>
<accession>K3WGJ1</accession>
<feature type="domain" description="Ribosome maturation protein SDO1/SBDS N-terminal" evidence="9">
    <location>
        <begin position="17"/>
        <end position="104"/>
    </location>
</feature>
<dbReference type="VEuPathDB" id="FungiDB:PYU1_G004072"/>
<dbReference type="InParanoid" id="K3WGJ1"/>
<dbReference type="GO" id="GO:0005634">
    <property type="term" value="C:nucleus"/>
    <property type="evidence" value="ECO:0007669"/>
    <property type="project" value="UniProtKB-SubCell"/>
</dbReference>
<dbReference type="Pfam" id="PF01172">
    <property type="entry name" value="SBDS_N"/>
    <property type="match status" value="1"/>
</dbReference>
<evidence type="ECO:0000256" key="4">
    <source>
        <dbReference type="ARBA" id="ARBA00022490"/>
    </source>
</evidence>
<keyword evidence="13" id="KW-1185">Reference proteome</keyword>
<dbReference type="InterPro" id="IPR002140">
    <property type="entry name" value="Sdo1/SBDS"/>
</dbReference>
<dbReference type="FunFam" id="1.10.10.900:FF:000001">
    <property type="entry name" value="SBDS, ribosome maturation factor"/>
    <property type="match status" value="1"/>
</dbReference>
<dbReference type="InterPro" id="IPR018023">
    <property type="entry name" value="Ribosome_mat_SBDS_CS"/>
</dbReference>
<reference evidence="13" key="2">
    <citation type="submission" date="2010-04" db="EMBL/GenBank/DDBJ databases">
        <authorList>
            <person name="Buell R."/>
            <person name="Hamilton J."/>
            <person name="Hostetler J."/>
        </authorList>
    </citation>
    <scope>NUCLEOTIDE SEQUENCE [LARGE SCALE GENOMIC DNA]</scope>
    <source>
        <strain evidence="13">DAOM:BR144</strain>
    </source>
</reference>
<evidence type="ECO:0008006" key="14">
    <source>
        <dbReference type="Google" id="ProtNLM"/>
    </source>
</evidence>
<dbReference type="InterPro" id="IPR018978">
    <property type="entry name" value="SDO1/SBDS_central"/>
</dbReference>
<dbReference type="InterPro" id="IPR039100">
    <property type="entry name" value="Sdo1/SBDS-like"/>
</dbReference>
<evidence type="ECO:0000259" key="11">
    <source>
        <dbReference type="Pfam" id="PF20268"/>
    </source>
</evidence>
<dbReference type="EnsemblProtists" id="PYU1_T004082">
    <property type="protein sequence ID" value="PYU1_T004082"/>
    <property type="gene ID" value="PYU1_G004072"/>
</dbReference>
<dbReference type="EMBL" id="GL376567">
    <property type="status" value="NOT_ANNOTATED_CDS"/>
    <property type="molecule type" value="Genomic_DNA"/>
</dbReference>
<evidence type="ECO:0000259" key="9">
    <source>
        <dbReference type="Pfam" id="PF01172"/>
    </source>
</evidence>
<dbReference type="InterPro" id="IPR036786">
    <property type="entry name" value="Ribosome_mat_SBDS_N_sf"/>
</dbReference>
<dbReference type="PANTHER" id="PTHR10927:SF1">
    <property type="entry name" value="RIBOSOME MATURATION PROTEIN SBDS"/>
    <property type="match status" value="1"/>
</dbReference>
<evidence type="ECO:0000256" key="2">
    <source>
        <dbReference type="ARBA" id="ARBA00004496"/>
    </source>
</evidence>
<evidence type="ECO:0000256" key="6">
    <source>
        <dbReference type="ARBA" id="ARBA00023242"/>
    </source>
</evidence>
<feature type="compositionally biased region" description="Low complexity" evidence="8">
    <location>
        <begin position="281"/>
        <end position="295"/>
    </location>
</feature>
<reference evidence="12" key="3">
    <citation type="submission" date="2015-02" db="UniProtKB">
        <authorList>
            <consortium name="EnsemblProtists"/>
        </authorList>
    </citation>
    <scope>IDENTIFICATION</scope>
    <source>
        <strain evidence="12">DAOM BR144</strain>
    </source>
</reference>
<comment type="subcellular location">
    <subcellularLocation>
        <location evidence="2">Cytoplasm</location>
    </subcellularLocation>
    <subcellularLocation>
        <location evidence="1">Nucleus</location>
    </subcellularLocation>
</comment>
<evidence type="ECO:0000256" key="3">
    <source>
        <dbReference type="ARBA" id="ARBA00007433"/>
    </source>
</evidence>
<evidence type="ECO:0000256" key="5">
    <source>
        <dbReference type="ARBA" id="ARBA00022517"/>
    </source>
</evidence>
<evidence type="ECO:0000259" key="10">
    <source>
        <dbReference type="Pfam" id="PF09377"/>
    </source>
</evidence>
<evidence type="ECO:0000256" key="7">
    <source>
        <dbReference type="ARBA" id="ARBA00049708"/>
    </source>
</evidence>
<dbReference type="Gene3D" id="3.30.1250.10">
    <property type="entry name" value="Ribosome maturation protein SBDS, N-terminal domain"/>
    <property type="match status" value="1"/>
</dbReference>
<dbReference type="Gene3D" id="3.30.70.240">
    <property type="match status" value="1"/>
</dbReference>
<comment type="similarity">
    <text evidence="3">Belongs to the SDO1/SBDS family.</text>
</comment>
<dbReference type="Pfam" id="PF20268">
    <property type="entry name" value="SBDS_C"/>
    <property type="match status" value="1"/>
</dbReference>
<dbReference type="PROSITE" id="PS01267">
    <property type="entry name" value="UPF0023"/>
    <property type="match status" value="1"/>
</dbReference>
<evidence type="ECO:0000256" key="8">
    <source>
        <dbReference type="SAM" id="MobiDB-lite"/>
    </source>
</evidence>
<dbReference type="InterPro" id="IPR019783">
    <property type="entry name" value="SDO1/SBDS_N"/>
</dbReference>
<comment type="subunit">
    <text evidence="7">Associates with the 60S ribosomal subunit.</text>
</comment>
<evidence type="ECO:0000256" key="1">
    <source>
        <dbReference type="ARBA" id="ARBA00004123"/>
    </source>
</evidence>
<dbReference type="SUPFAM" id="SSF89895">
    <property type="entry name" value="FYSH domain"/>
    <property type="match status" value="1"/>
</dbReference>
<dbReference type="HOGENOM" id="CLU_043216_0_0_1"/>
<feature type="region of interest" description="Disordered" evidence="8">
    <location>
        <begin position="275"/>
        <end position="301"/>
    </location>
</feature>
<dbReference type="InterPro" id="IPR046928">
    <property type="entry name" value="SDO1/SBDS_C"/>
</dbReference>
<dbReference type="Pfam" id="PF09377">
    <property type="entry name" value="SBDS_domain_II"/>
    <property type="match status" value="1"/>
</dbReference>
<dbReference type="eggNOG" id="KOG2917">
    <property type="taxonomic scope" value="Eukaryota"/>
</dbReference>
<keyword evidence="4" id="KW-0963">Cytoplasm</keyword>
<keyword evidence="6" id="KW-0539">Nucleus</keyword>
<feature type="domain" description="Ribosome maturation protein SDO1/SBDS C-terminal" evidence="11">
    <location>
        <begin position="175"/>
        <end position="242"/>
    </location>
</feature>
<proteinExistence type="inferred from homology"/>
<dbReference type="OMA" id="CYKNKVF"/>
<dbReference type="STRING" id="431595.K3WGJ1"/>
<dbReference type="InterPro" id="IPR037188">
    <property type="entry name" value="Sdo1/SBDS_central_sf"/>
</dbReference>
<dbReference type="SUPFAM" id="SSF109728">
    <property type="entry name" value="Hypothetical protein AF0491, middle domain"/>
    <property type="match status" value="1"/>
</dbReference>
<feature type="domain" description="Ribosome maturation protein SDO1/SBDS central" evidence="10">
    <location>
        <begin position="112"/>
        <end position="173"/>
    </location>
</feature>
<dbReference type="GO" id="GO:0005737">
    <property type="term" value="C:cytoplasm"/>
    <property type="evidence" value="ECO:0007669"/>
    <property type="project" value="UniProtKB-SubCell"/>
</dbReference>
<dbReference type="Proteomes" id="UP000019132">
    <property type="component" value="Unassembled WGS sequence"/>
</dbReference>
<dbReference type="GO" id="GO:0042256">
    <property type="term" value="P:cytosolic ribosome assembly"/>
    <property type="evidence" value="ECO:0007669"/>
    <property type="project" value="InterPro"/>
</dbReference>
<dbReference type="Gene3D" id="1.10.10.900">
    <property type="entry name" value="SBDS protein C-terminal domain, subdomain 1"/>
    <property type="match status" value="1"/>
</dbReference>
<keyword evidence="5" id="KW-0690">Ribosome biogenesis</keyword>
<organism evidence="12 13">
    <name type="scientific">Globisporangium ultimum (strain ATCC 200006 / CBS 805.95 / DAOM BR144)</name>
    <name type="common">Pythium ultimum</name>
    <dbReference type="NCBI Taxonomy" id="431595"/>
    <lineage>
        <taxon>Eukaryota</taxon>
        <taxon>Sar</taxon>
        <taxon>Stramenopiles</taxon>
        <taxon>Oomycota</taxon>
        <taxon>Peronosporomycetes</taxon>
        <taxon>Pythiales</taxon>
        <taxon>Pythiaceae</taxon>
        <taxon>Globisporangium</taxon>
    </lineage>
</organism>
<dbReference type="NCBIfam" id="TIGR00291">
    <property type="entry name" value="RNA_SBDS"/>
    <property type="match status" value="1"/>
</dbReference>
<protein>
    <recommendedName>
        <fullName evidence="14">SBDS family rRNA metabolism protein</fullName>
    </recommendedName>
</protein>